<reference evidence="2" key="2">
    <citation type="submission" date="2015-01" db="EMBL/GenBank/DDBJ databases">
        <title>Evolutionary Origins and Diversification of the Mycorrhizal Mutualists.</title>
        <authorList>
            <consortium name="DOE Joint Genome Institute"/>
            <consortium name="Mycorrhizal Genomics Consortium"/>
            <person name="Kohler A."/>
            <person name="Kuo A."/>
            <person name="Nagy L.G."/>
            <person name="Floudas D."/>
            <person name="Copeland A."/>
            <person name="Barry K.W."/>
            <person name="Cichocki N."/>
            <person name="Veneault-Fourrey C."/>
            <person name="LaButti K."/>
            <person name="Lindquist E.A."/>
            <person name="Lipzen A."/>
            <person name="Lundell T."/>
            <person name="Morin E."/>
            <person name="Murat C."/>
            <person name="Riley R."/>
            <person name="Ohm R."/>
            <person name="Sun H."/>
            <person name="Tunlid A."/>
            <person name="Henrissat B."/>
            <person name="Grigoriev I.V."/>
            <person name="Hibbett D.S."/>
            <person name="Martin F."/>
        </authorList>
    </citation>
    <scope>NUCLEOTIDE SEQUENCE [LARGE SCALE GENOMIC DNA]</scope>
    <source>
        <strain evidence="2">Foug A</strain>
    </source>
</reference>
<dbReference type="EMBL" id="KN822656">
    <property type="protein sequence ID" value="KIM50154.1"/>
    <property type="molecule type" value="Genomic_DNA"/>
</dbReference>
<sequence length="100" mass="11327">MCMTTTFRYHRQLPFYSTPQYFSIFFGTICSIQRTPPSTKGSCETIPLRLAYATTFDGCQGLTLVKTSHCRPFANGQLSTALSHIRSRHDSLADKTQPRM</sequence>
<organism evidence="1 2">
    <name type="scientific">Scleroderma citrinum Foug A</name>
    <dbReference type="NCBI Taxonomy" id="1036808"/>
    <lineage>
        <taxon>Eukaryota</taxon>
        <taxon>Fungi</taxon>
        <taxon>Dikarya</taxon>
        <taxon>Basidiomycota</taxon>
        <taxon>Agaricomycotina</taxon>
        <taxon>Agaricomycetes</taxon>
        <taxon>Agaricomycetidae</taxon>
        <taxon>Boletales</taxon>
        <taxon>Sclerodermatineae</taxon>
        <taxon>Sclerodermataceae</taxon>
        <taxon>Scleroderma</taxon>
    </lineage>
</organism>
<dbReference type="Proteomes" id="UP000053989">
    <property type="component" value="Unassembled WGS sequence"/>
</dbReference>
<dbReference type="InParanoid" id="A0A0C3D182"/>
<dbReference type="HOGENOM" id="CLU_2307729_0_0_1"/>
<evidence type="ECO:0000313" key="2">
    <source>
        <dbReference type="Proteomes" id="UP000053989"/>
    </source>
</evidence>
<dbReference type="OrthoDB" id="3353471at2759"/>
<reference evidence="1 2" key="1">
    <citation type="submission" date="2014-04" db="EMBL/GenBank/DDBJ databases">
        <authorList>
            <consortium name="DOE Joint Genome Institute"/>
            <person name="Kuo A."/>
            <person name="Kohler A."/>
            <person name="Nagy L.G."/>
            <person name="Floudas D."/>
            <person name="Copeland A."/>
            <person name="Barry K.W."/>
            <person name="Cichocki N."/>
            <person name="Veneault-Fourrey C."/>
            <person name="LaButti K."/>
            <person name="Lindquist E.A."/>
            <person name="Lipzen A."/>
            <person name="Lundell T."/>
            <person name="Morin E."/>
            <person name="Murat C."/>
            <person name="Sun H."/>
            <person name="Tunlid A."/>
            <person name="Henrissat B."/>
            <person name="Grigoriev I.V."/>
            <person name="Hibbett D.S."/>
            <person name="Martin F."/>
            <person name="Nordberg H.P."/>
            <person name="Cantor M.N."/>
            <person name="Hua S.X."/>
        </authorList>
    </citation>
    <scope>NUCLEOTIDE SEQUENCE [LARGE SCALE GENOMIC DNA]</scope>
    <source>
        <strain evidence="1 2">Foug A</strain>
    </source>
</reference>
<gene>
    <name evidence="1" type="ORF">SCLCIDRAFT_1225483</name>
</gene>
<proteinExistence type="predicted"/>
<keyword evidence="2" id="KW-1185">Reference proteome</keyword>
<protein>
    <submittedName>
        <fullName evidence="1">Uncharacterized protein</fullName>
    </submittedName>
</protein>
<accession>A0A0C3D182</accession>
<dbReference type="AlphaFoldDB" id="A0A0C3D182"/>
<evidence type="ECO:0000313" key="1">
    <source>
        <dbReference type="EMBL" id="KIM50154.1"/>
    </source>
</evidence>
<name>A0A0C3D182_9AGAM</name>